<evidence type="ECO:0000313" key="3">
    <source>
        <dbReference type="Proteomes" id="UP000596661"/>
    </source>
</evidence>
<name>A0A803QNU0_CANSA</name>
<dbReference type="SUPFAM" id="SSF56672">
    <property type="entry name" value="DNA/RNA polymerases"/>
    <property type="match status" value="1"/>
</dbReference>
<sequence length="526" mass="59063">MYFYRIPRQHEGCTLLDLQTNYIFHSRDVIFYESIYALLNTSNKNTTQIDTFFSTSNRHHQSDASHNTAASSAPFQSIAKEQLPSVPNITEATTLSEPIATTSESAATSNNQPITTTKSAIHAAHLIEPRSYAQACKDKVWNKAMDTEIDALEANNTWIVVPLPPGQHVISNKWVYKIKYNPDGSVEHCKARLVAKGYTQQQGVDYFETYALVAKFNTLKLLFALAAINNWHLHHMDINNAFLHGDLHEDVYMKLPQGYTPKSPIPPNAVCRLQKSLYGLKQASRQWPFTLQLLQETGCLGTKPVTTPMEPNTKLNNETGKLLDNPTQYRSLIGKLIYLTITRLDMAFSVNKLSQYLQQPREPHLQAANRILQYLKGTLGQGLFFYNSSPNPIQLQAFADADWAACLDTRRSISGYCVFLGQSLISWKSKKQQTVSRSSAKAEYRAMAELVDDASQLRATVAGLKRVTMGISVGFPLFIKQRLKNHAVKVAEFLPPPSTRRVREGRTGDNLCEGLEGELLFFGVEN</sequence>
<protein>
    <recommendedName>
        <fullName evidence="1">Reverse transcriptase Ty1/copia-type domain-containing protein</fullName>
    </recommendedName>
</protein>
<dbReference type="InterPro" id="IPR013103">
    <property type="entry name" value="RVT_2"/>
</dbReference>
<feature type="domain" description="Reverse transcriptase Ty1/copia-type" evidence="1">
    <location>
        <begin position="155"/>
        <end position="292"/>
    </location>
</feature>
<proteinExistence type="predicted"/>
<dbReference type="Proteomes" id="UP000596661">
    <property type="component" value="Unassembled WGS sequence"/>
</dbReference>
<accession>A0A803QNU0</accession>
<keyword evidence="3" id="KW-1185">Reference proteome</keyword>
<dbReference type="PANTHER" id="PTHR11439:SF494">
    <property type="entry name" value="CYSTEINE-RICH RLK (RECEPTOR-LIKE PROTEIN KINASE) 8"/>
    <property type="match status" value="1"/>
</dbReference>
<dbReference type="CDD" id="cd09272">
    <property type="entry name" value="RNase_HI_RT_Ty1"/>
    <property type="match status" value="1"/>
</dbReference>
<dbReference type="EMBL" id="UZAU01000801">
    <property type="status" value="NOT_ANNOTATED_CDS"/>
    <property type="molecule type" value="Genomic_DNA"/>
</dbReference>
<dbReference type="PANTHER" id="PTHR11439">
    <property type="entry name" value="GAG-POL-RELATED RETROTRANSPOSON"/>
    <property type="match status" value="1"/>
</dbReference>
<dbReference type="OMA" id="RIPRQHE"/>
<evidence type="ECO:0000259" key="1">
    <source>
        <dbReference type="Pfam" id="PF07727"/>
    </source>
</evidence>
<reference evidence="2" key="1">
    <citation type="submission" date="2021-03" db="UniProtKB">
        <authorList>
            <consortium name="EnsemblPlants"/>
        </authorList>
    </citation>
    <scope>IDENTIFICATION</scope>
</reference>
<dbReference type="Pfam" id="PF07727">
    <property type="entry name" value="RVT_2"/>
    <property type="match status" value="1"/>
</dbReference>
<evidence type="ECO:0000313" key="2">
    <source>
        <dbReference type="EnsemblPlants" id="cds.evm.model.10.441"/>
    </source>
</evidence>
<dbReference type="EnsemblPlants" id="evm.model.10.441">
    <property type="protein sequence ID" value="cds.evm.model.10.441"/>
    <property type="gene ID" value="evm.TU.10.441"/>
</dbReference>
<dbReference type="AlphaFoldDB" id="A0A803QNU0"/>
<dbReference type="Gramene" id="evm.model.10.441">
    <property type="protein sequence ID" value="cds.evm.model.10.441"/>
    <property type="gene ID" value="evm.TU.10.441"/>
</dbReference>
<dbReference type="InterPro" id="IPR043502">
    <property type="entry name" value="DNA/RNA_pol_sf"/>
</dbReference>
<organism evidence="2 3">
    <name type="scientific">Cannabis sativa</name>
    <name type="common">Hemp</name>
    <name type="synonym">Marijuana</name>
    <dbReference type="NCBI Taxonomy" id="3483"/>
    <lineage>
        <taxon>Eukaryota</taxon>
        <taxon>Viridiplantae</taxon>
        <taxon>Streptophyta</taxon>
        <taxon>Embryophyta</taxon>
        <taxon>Tracheophyta</taxon>
        <taxon>Spermatophyta</taxon>
        <taxon>Magnoliopsida</taxon>
        <taxon>eudicotyledons</taxon>
        <taxon>Gunneridae</taxon>
        <taxon>Pentapetalae</taxon>
        <taxon>rosids</taxon>
        <taxon>fabids</taxon>
        <taxon>Rosales</taxon>
        <taxon>Cannabaceae</taxon>
        <taxon>Cannabis</taxon>
    </lineage>
</organism>